<dbReference type="EMBL" id="CP001848">
    <property type="protein sequence ID" value="ADB15957.1"/>
    <property type="molecule type" value="Genomic_DNA"/>
</dbReference>
<accession>D2QW82</accession>
<dbReference type="Proteomes" id="UP000001887">
    <property type="component" value="Chromosome"/>
</dbReference>
<organism evidence="2 3">
    <name type="scientific">Pirellula staleyi (strain ATCC 27377 / DSM 6068 / ICPB 4128)</name>
    <name type="common">Pirella staleyi</name>
    <dbReference type="NCBI Taxonomy" id="530564"/>
    <lineage>
        <taxon>Bacteria</taxon>
        <taxon>Pseudomonadati</taxon>
        <taxon>Planctomycetota</taxon>
        <taxon>Planctomycetia</taxon>
        <taxon>Pirellulales</taxon>
        <taxon>Pirellulaceae</taxon>
        <taxon>Pirellula</taxon>
    </lineage>
</organism>
<sequence length="53" mass="5779">MSSQFVEQTETCRAIIRISGPGSAANRQPTSAPDSFFYGDSQDQSCHKIVNNT</sequence>
<feature type="region of interest" description="Disordered" evidence="1">
    <location>
        <begin position="20"/>
        <end position="42"/>
    </location>
</feature>
<proteinExistence type="predicted"/>
<dbReference type="AlphaFoldDB" id="D2QW82"/>
<dbReference type="KEGG" id="psl:Psta_1279"/>
<name>D2QW82_PIRSD</name>
<evidence type="ECO:0000313" key="2">
    <source>
        <dbReference type="EMBL" id="ADB15957.1"/>
    </source>
</evidence>
<gene>
    <name evidence="2" type="ordered locus">Psta_1279</name>
</gene>
<evidence type="ECO:0000256" key="1">
    <source>
        <dbReference type="SAM" id="MobiDB-lite"/>
    </source>
</evidence>
<evidence type="ECO:0000313" key="3">
    <source>
        <dbReference type="Proteomes" id="UP000001887"/>
    </source>
</evidence>
<dbReference type="HOGENOM" id="CLU_3064602_0_0_0"/>
<reference evidence="2 3" key="1">
    <citation type="journal article" date="2009" name="Stand. Genomic Sci.">
        <title>Complete genome sequence of Pirellula staleyi type strain (ATCC 27377).</title>
        <authorList>
            <person name="Clum A."/>
            <person name="Tindall B.J."/>
            <person name="Sikorski J."/>
            <person name="Ivanova N."/>
            <person name="Mavrommatis K."/>
            <person name="Lucas S."/>
            <person name="Glavina del Rio T."/>
            <person name="Nolan M."/>
            <person name="Chen F."/>
            <person name="Tice H."/>
            <person name="Pitluck S."/>
            <person name="Cheng J.F."/>
            <person name="Chertkov O."/>
            <person name="Brettin T."/>
            <person name="Han C."/>
            <person name="Detter J.C."/>
            <person name="Kuske C."/>
            <person name="Bruce D."/>
            <person name="Goodwin L."/>
            <person name="Ovchinikova G."/>
            <person name="Pati A."/>
            <person name="Mikhailova N."/>
            <person name="Chen A."/>
            <person name="Palaniappan K."/>
            <person name="Land M."/>
            <person name="Hauser L."/>
            <person name="Chang Y.J."/>
            <person name="Jeffries C.D."/>
            <person name="Chain P."/>
            <person name="Rohde M."/>
            <person name="Goker M."/>
            <person name="Bristow J."/>
            <person name="Eisen J.A."/>
            <person name="Markowitz V."/>
            <person name="Hugenholtz P."/>
            <person name="Kyrpides N.C."/>
            <person name="Klenk H.P."/>
            <person name="Lapidus A."/>
        </authorList>
    </citation>
    <scope>NUCLEOTIDE SEQUENCE [LARGE SCALE GENOMIC DNA]</scope>
    <source>
        <strain evidence="3">ATCC 27377 / DSM 6068 / ICPB 4128</strain>
    </source>
</reference>
<protein>
    <submittedName>
        <fullName evidence="2">Uncharacterized protein</fullName>
    </submittedName>
</protein>
<keyword evidence="3" id="KW-1185">Reference proteome</keyword>